<dbReference type="Proteomes" id="UP001621714">
    <property type="component" value="Unassembled WGS sequence"/>
</dbReference>
<organism evidence="6 7">
    <name type="scientific">Marinospirillum alkalitolerans</name>
    <dbReference type="NCBI Taxonomy" id="3123374"/>
    <lineage>
        <taxon>Bacteria</taxon>
        <taxon>Pseudomonadati</taxon>
        <taxon>Pseudomonadota</taxon>
        <taxon>Gammaproteobacteria</taxon>
        <taxon>Oceanospirillales</taxon>
        <taxon>Oceanospirillaceae</taxon>
        <taxon>Marinospirillum</taxon>
    </lineage>
</organism>
<dbReference type="Gene3D" id="3.40.640.10">
    <property type="entry name" value="Type I PLP-dependent aspartate aminotransferase-like (Major domain)"/>
    <property type="match status" value="1"/>
</dbReference>
<feature type="binding site" evidence="5">
    <location>
        <begin position="216"/>
        <end position="219"/>
    </location>
    <ligand>
        <name>pyridoxal 5'-phosphate</name>
        <dbReference type="ChEBI" id="CHEBI:597326"/>
    </ligand>
</feature>
<comment type="subcellular location">
    <subcellularLocation>
        <location evidence="5">Cytoplasm</location>
    </subcellularLocation>
</comment>
<name>A0ABW8PYP7_9GAMM</name>
<dbReference type="InterPro" id="IPR049704">
    <property type="entry name" value="Aminotrans_3_PPA_site"/>
</dbReference>
<evidence type="ECO:0000256" key="2">
    <source>
        <dbReference type="ARBA" id="ARBA00022605"/>
    </source>
</evidence>
<dbReference type="PROSITE" id="PS00600">
    <property type="entry name" value="AA_TRANSFER_CLASS_3"/>
    <property type="match status" value="1"/>
</dbReference>
<dbReference type="InterPro" id="IPR015424">
    <property type="entry name" value="PyrdxlP-dep_Trfase"/>
</dbReference>
<dbReference type="EC" id="2.6.1.11" evidence="5"/>
<dbReference type="NCBIfam" id="NF002325">
    <property type="entry name" value="PRK01278.1"/>
    <property type="match status" value="1"/>
</dbReference>
<evidence type="ECO:0000313" key="6">
    <source>
        <dbReference type="EMBL" id="MFK7161417.1"/>
    </source>
</evidence>
<evidence type="ECO:0000313" key="7">
    <source>
        <dbReference type="Proteomes" id="UP001621714"/>
    </source>
</evidence>
<keyword evidence="3 5" id="KW-0808">Transferase</keyword>
<comment type="caution">
    <text evidence="6">The sequence shown here is derived from an EMBL/GenBank/DDBJ whole genome shotgun (WGS) entry which is preliminary data.</text>
</comment>
<dbReference type="EMBL" id="JBANFI010000006">
    <property type="protein sequence ID" value="MFK7161417.1"/>
    <property type="molecule type" value="Genomic_DNA"/>
</dbReference>
<keyword evidence="5" id="KW-0963">Cytoplasm</keyword>
<keyword evidence="7" id="KW-1185">Reference proteome</keyword>
<dbReference type="Gene3D" id="3.90.1150.10">
    <property type="entry name" value="Aspartate Aminotransferase, domain 1"/>
    <property type="match status" value="1"/>
</dbReference>
<dbReference type="NCBIfam" id="TIGR00707">
    <property type="entry name" value="argD"/>
    <property type="match status" value="1"/>
</dbReference>
<dbReference type="InterPro" id="IPR005814">
    <property type="entry name" value="Aminotrans_3"/>
</dbReference>
<dbReference type="InterPro" id="IPR015422">
    <property type="entry name" value="PyrdxlP-dep_Trfase_small"/>
</dbReference>
<comment type="pathway">
    <text evidence="5">Amino-acid biosynthesis; L-arginine biosynthesis; N(2)-acetyl-L-ornithine from L-glutamate: step 4/4.</text>
</comment>
<dbReference type="GO" id="GO:0008483">
    <property type="term" value="F:transaminase activity"/>
    <property type="evidence" value="ECO:0007669"/>
    <property type="project" value="UniProtKB-KW"/>
</dbReference>
<comment type="miscellaneous">
    <text evidence="5">May also have succinyldiaminopimelate aminotransferase activity, thus carrying out the corresponding step in lysine biosynthesis.</text>
</comment>
<proteinExistence type="inferred from homology"/>
<feature type="binding site" evidence="5">
    <location>
        <position position="274"/>
    </location>
    <ligand>
        <name>pyridoxal 5'-phosphate</name>
        <dbReference type="ChEBI" id="CHEBI:597326"/>
    </ligand>
</feature>
<dbReference type="Pfam" id="PF00202">
    <property type="entry name" value="Aminotran_3"/>
    <property type="match status" value="1"/>
</dbReference>
<protein>
    <recommendedName>
        <fullName evidence="5">Acetylornithine aminotransferase</fullName>
        <shortName evidence="5">ACOAT</shortName>
        <ecNumber evidence="5">2.6.1.11</ecNumber>
    </recommendedName>
</protein>
<sequence>MATSALMHTYGRLPVAFAEGQGAWLTDTAGRRYLDALSGIAVCGLGHAHPAVTQAISEQAARLVHTSNLYQVPLQEAAGAKLTQLSGMEKVFFCNSGAEANEGAIKLARLYGHSKGIDVPHIIVMEQAFHGRTLATLTATGNRKVQAGFEPLVSGFIRCAYNDLQSIEQIMQQRTDIAAILIEPVQGEGGLRAADDAYLTQLRQLCDAHQVLLMFDEVQTGNGRTGQYFAFQHYDWKPDVVTTAKGLGNGFPIGAVMAQGQAAALFQPGHHGSTYGGTPLGCAVVLAVLETLEQDKLCQRANQLSELLRAGFERELASIDGVVGLRGRGLMLGIELDRPCAELVELALERGLLINVTAGQVIRLLPPLILSDEEAQQIIAILSQLIKDWLGQPLPSH</sequence>
<dbReference type="PIRSF" id="PIRSF000521">
    <property type="entry name" value="Transaminase_4ab_Lys_Orn"/>
    <property type="match status" value="1"/>
</dbReference>
<dbReference type="RefSeq" id="WP_405340198.1">
    <property type="nucleotide sequence ID" value="NZ_JBANFI010000006.1"/>
</dbReference>
<evidence type="ECO:0000256" key="1">
    <source>
        <dbReference type="ARBA" id="ARBA00022576"/>
    </source>
</evidence>
<dbReference type="PANTHER" id="PTHR11986">
    <property type="entry name" value="AMINOTRANSFERASE CLASS III"/>
    <property type="match status" value="1"/>
</dbReference>
<comment type="cofactor">
    <cofactor evidence="5">
        <name>pyridoxal 5'-phosphate</name>
        <dbReference type="ChEBI" id="CHEBI:597326"/>
    </cofactor>
    <text evidence="5">Binds 1 pyridoxal phosphate per subunit.</text>
</comment>
<evidence type="ECO:0000256" key="4">
    <source>
        <dbReference type="ARBA" id="ARBA00022898"/>
    </source>
</evidence>
<keyword evidence="2 5" id="KW-0028">Amino-acid biosynthesis</keyword>
<dbReference type="SUPFAM" id="SSF53383">
    <property type="entry name" value="PLP-dependent transferases"/>
    <property type="match status" value="1"/>
</dbReference>
<comment type="similarity">
    <text evidence="5">Belongs to the class-III pyridoxal-phosphate-dependent aminotransferase family. ArgD subfamily.</text>
</comment>
<dbReference type="PANTHER" id="PTHR11986:SF79">
    <property type="entry name" value="ACETYLORNITHINE AMINOTRANSFERASE, MITOCHONDRIAL"/>
    <property type="match status" value="1"/>
</dbReference>
<feature type="binding site" evidence="5">
    <location>
        <position position="273"/>
    </location>
    <ligand>
        <name>N(2)-acetyl-L-ornithine</name>
        <dbReference type="ChEBI" id="CHEBI:57805"/>
    </ligand>
</feature>
<keyword evidence="4 5" id="KW-0663">Pyridoxal phosphate</keyword>
<evidence type="ECO:0000256" key="3">
    <source>
        <dbReference type="ARBA" id="ARBA00022679"/>
    </source>
</evidence>
<dbReference type="InterPro" id="IPR050103">
    <property type="entry name" value="Class-III_PLP-dep_AT"/>
</dbReference>
<comment type="catalytic activity">
    <reaction evidence="5">
        <text>N(2)-acetyl-L-ornithine + 2-oxoglutarate = N-acetyl-L-glutamate 5-semialdehyde + L-glutamate</text>
        <dbReference type="Rhea" id="RHEA:18049"/>
        <dbReference type="ChEBI" id="CHEBI:16810"/>
        <dbReference type="ChEBI" id="CHEBI:29123"/>
        <dbReference type="ChEBI" id="CHEBI:29985"/>
        <dbReference type="ChEBI" id="CHEBI:57805"/>
        <dbReference type="EC" id="2.6.1.11"/>
    </reaction>
</comment>
<feature type="binding site" evidence="5">
    <location>
        <position position="132"/>
    </location>
    <ligand>
        <name>N(2)-acetyl-L-ornithine</name>
        <dbReference type="ChEBI" id="CHEBI:57805"/>
    </ligand>
</feature>
<gene>
    <name evidence="5" type="primary">argD</name>
    <name evidence="6" type="ORF">V6U78_10250</name>
</gene>
<feature type="binding site" evidence="5">
    <location>
        <position position="129"/>
    </location>
    <ligand>
        <name>pyridoxal 5'-phosphate</name>
        <dbReference type="ChEBI" id="CHEBI:597326"/>
    </ligand>
</feature>
<accession>A0ABW8PYP7</accession>
<dbReference type="InterPro" id="IPR004636">
    <property type="entry name" value="AcOrn/SuccOrn_fam"/>
</dbReference>
<feature type="binding site" evidence="5">
    <location>
        <begin position="97"/>
        <end position="98"/>
    </location>
    <ligand>
        <name>pyridoxal 5'-phosphate</name>
        <dbReference type="ChEBI" id="CHEBI:597326"/>
    </ligand>
</feature>
<comment type="subunit">
    <text evidence="5">Homodimer.</text>
</comment>
<keyword evidence="5" id="KW-0055">Arginine biosynthesis</keyword>
<dbReference type="HAMAP" id="MF_01107">
    <property type="entry name" value="ArgD_aminotrans_3"/>
    <property type="match status" value="1"/>
</dbReference>
<evidence type="ECO:0000256" key="5">
    <source>
        <dbReference type="HAMAP-Rule" id="MF_01107"/>
    </source>
</evidence>
<reference evidence="6 7" key="1">
    <citation type="submission" date="2024-02" db="EMBL/GenBank/DDBJ databases">
        <title>Marinospirillum sp. MEB 164 isolated from Lonar lake sediment.</title>
        <authorList>
            <person name="Joshi A."/>
            <person name="Thite S."/>
        </authorList>
    </citation>
    <scope>NUCLEOTIDE SEQUENCE [LARGE SCALE GENOMIC DNA]</scope>
    <source>
        <strain evidence="6 7">MEB164</strain>
    </source>
</reference>
<feature type="modified residue" description="N6-(pyridoxal phosphate)lysine" evidence="5">
    <location>
        <position position="245"/>
    </location>
</feature>
<dbReference type="CDD" id="cd00610">
    <property type="entry name" value="OAT_like"/>
    <property type="match status" value="1"/>
</dbReference>
<keyword evidence="1 5" id="KW-0032">Aminotransferase</keyword>
<dbReference type="InterPro" id="IPR015421">
    <property type="entry name" value="PyrdxlP-dep_Trfase_major"/>
</dbReference>